<dbReference type="SUPFAM" id="SSF47973">
    <property type="entry name" value="Ribosomal protein S7"/>
    <property type="match status" value="1"/>
</dbReference>
<feature type="compositionally biased region" description="Polar residues" evidence="14">
    <location>
        <begin position="305"/>
        <end position="318"/>
    </location>
</feature>
<dbReference type="GO" id="GO:0005840">
    <property type="term" value="C:ribosome"/>
    <property type="evidence" value="ECO:0007669"/>
    <property type="project" value="UniProtKB-KW"/>
</dbReference>
<dbReference type="SUPFAM" id="SSF57850">
    <property type="entry name" value="RING/U-box"/>
    <property type="match status" value="1"/>
</dbReference>
<dbReference type="Pfam" id="PF00177">
    <property type="entry name" value="Ribosomal_S7"/>
    <property type="match status" value="1"/>
</dbReference>
<evidence type="ECO:0000256" key="14">
    <source>
        <dbReference type="SAM" id="MobiDB-lite"/>
    </source>
</evidence>
<evidence type="ECO:0000256" key="1">
    <source>
        <dbReference type="ARBA" id="ARBA00007151"/>
    </source>
</evidence>
<keyword evidence="13" id="KW-0175">Coiled coil</keyword>
<dbReference type="PROSITE" id="PS50005">
    <property type="entry name" value="TPR"/>
    <property type="match status" value="1"/>
</dbReference>
<dbReference type="GO" id="GO:0043161">
    <property type="term" value="P:proteasome-mediated ubiquitin-dependent protein catabolic process"/>
    <property type="evidence" value="ECO:0007669"/>
    <property type="project" value="TreeGrafter"/>
</dbReference>
<keyword evidence="11" id="KW-0853">WD repeat</keyword>
<dbReference type="Gene3D" id="1.25.40.10">
    <property type="entry name" value="Tetratricopeptide repeat domain"/>
    <property type="match status" value="3"/>
</dbReference>
<dbReference type="GO" id="GO:0008270">
    <property type="term" value="F:zinc ion binding"/>
    <property type="evidence" value="ECO:0007669"/>
    <property type="project" value="UniProtKB-KW"/>
</dbReference>
<feature type="non-terminal residue" evidence="16">
    <location>
        <position position="1"/>
    </location>
</feature>
<dbReference type="SMART" id="SM00320">
    <property type="entry name" value="WD40"/>
    <property type="match status" value="6"/>
</dbReference>
<evidence type="ECO:0000256" key="7">
    <source>
        <dbReference type="ARBA" id="ARBA00022980"/>
    </source>
</evidence>
<dbReference type="GO" id="GO:0005680">
    <property type="term" value="C:anaphase-promoting complex"/>
    <property type="evidence" value="ECO:0007669"/>
    <property type="project" value="InterPro"/>
</dbReference>
<dbReference type="InterPro" id="IPR015943">
    <property type="entry name" value="WD40/YVTN_repeat-like_dom_sf"/>
</dbReference>
<dbReference type="Proteomes" id="UP000678499">
    <property type="component" value="Unassembled WGS sequence"/>
</dbReference>
<dbReference type="InterPro" id="IPR042755">
    <property type="entry name" value="COP1"/>
</dbReference>
<evidence type="ECO:0000256" key="11">
    <source>
        <dbReference type="PROSITE-ProRule" id="PRU00221"/>
    </source>
</evidence>
<dbReference type="EMBL" id="CAJPEX010004938">
    <property type="protein sequence ID" value="CAG0923309.1"/>
    <property type="molecule type" value="Genomic_DNA"/>
</dbReference>
<keyword evidence="7" id="KW-0689">Ribosomal protein</keyword>
<dbReference type="PROSITE" id="PS50294">
    <property type="entry name" value="WD_REPEATS_REGION"/>
    <property type="match status" value="1"/>
</dbReference>
<feature type="repeat" description="WD" evidence="11">
    <location>
        <begin position="684"/>
        <end position="726"/>
    </location>
</feature>
<dbReference type="SMART" id="SM00028">
    <property type="entry name" value="TPR"/>
    <property type="match status" value="5"/>
</dbReference>
<feature type="compositionally biased region" description="Acidic residues" evidence="14">
    <location>
        <begin position="1467"/>
        <end position="1490"/>
    </location>
</feature>
<feature type="coiled-coil region" evidence="13">
    <location>
        <begin position="429"/>
        <end position="479"/>
    </location>
</feature>
<proteinExistence type="inferred from homology"/>
<dbReference type="InterPro" id="IPR011990">
    <property type="entry name" value="TPR-like_helical_dom_sf"/>
</dbReference>
<comment type="similarity">
    <text evidence="1">Belongs to the universal ribosomal protein uS7 family.</text>
</comment>
<dbReference type="InterPro" id="IPR023798">
    <property type="entry name" value="Ribosomal_uS7_dom"/>
</dbReference>
<evidence type="ECO:0000256" key="13">
    <source>
        <dbReference type="SAM" id="Coils"/>
    </source>
</evidence>
<keyword evidence="12" id="KW-0802">TPR repeat</keyword>
<evidence type="ECO:0000256" key="6">
    <source>
        <dbReference type="ARBA" id="ARBA00022833"/>
    </source>
</evidence>
<dbReference type="GO" id="GO:1990904">
    <property type="term" value="C:ribonucleoprotein complex"/>
    <property type="evidence" value="ECO:0007669"/>
    <property type="project" value="UniProtKB-KW"/>
</dbReference>
<evidence type="ECO:0000256" key="8">
    <source>
        <dbReference type="ARBA" id="ARBA00023274"/>
    </source>
</evidence>
<dbReference type="Gene3D" id="3.30.40.10">
    <property type="entry name" value="Zinc/RING finger domain, C3HC4 (zinc finger)"/>
    <property type="match status" value="1"/>
</dbReference>
<keyword evidence="4 10" id="KW-0863">Zinc-finger</keyword>
<dbReference type="EMBL" id="OA886975">
    <property type="protein sequence ID" value="CAD7283157.1"/>
    <property type="molecule type" value="Genomic_DNA"/>
</dbReference>
<evidence type="ECO:0000256" key="12">
    <source>
        <dbReference type="PROSITE-ProRule" id="PRU00339"/>
    </source>
</evidence>
<dbReference type="PROSITE" id="PS00518">
    <property type="entry name" value="ZF_RING_1"/>
    <property type="match status" value="1"/>
</dbReference>
<dbReference type="Pfam" id="PF13923">
    <property type="entry name" value="zf-C3HC4_2"/>
    <property type="match status" value="1"/>
</dbReference>
<protein>
    <recommendedName>
        <fullName evidence="15">RING-type domain-containing protein</fullName>
    </recommendedName>
</protein>
<organism evidence="16">
    <name type="scientific">Notodromas monacha</name>
    <dbReference type="NCBI Taxonomy" id="399045"/>
    <lineage>
        <taxon>Eukaryota</taxon>
        <taxon>Metazoa</taxon>
        <taxon>Ecdysozoa</taxon>
        <taxon>Arthropoda</taxon>
        <taxon>Crustacea</taxon>
        <taxon>Oligostraca</taxon>
        <taxon>Ostracoda</taxon>
        <taxon>Podocopa</taxon>
        <taxon>Podocopida</taxon>
        <taxon>Cypridocopina</taxon>
        <taxon>Cypridoidea</taxon>
        <taxon>Cyprididae</taxon>
        <taxon>Notodromas</taxon>
    </lineage>
</organism>
<evidence type="ECO:0000256" key="4">
    <source>
        <dbReference type="ARBA" id="ARBA00022771"/>
    </source>
</evidence>
<dbReference type="PANTHER" id="PTHR44080">
    <property type="entry name" value="E3 UBIQUITIN-PROTEIN LIGASE COP1"/>
    <property type="match status" value="1"/>
</dbReference>
<evidence type="ECO:0000256" key="2">
    <source>
        <dbReference type="ARBA" id="ARBA00022618"/>
    </source>
</evidence>
<dbReference type="GO" id="GO:0005737">
    <property type="term" value="C:cytoplasm"/>
    <property type="evidence" value="ECO:0007669"/>
    <property type="project" value="UniProtKB-ARBA"/>
</dbReference>
<dbReference type="InterPro" id="IPR007192">
    <property type="entry name" value="APC8"/>
</dbReference>
<reference evidence="16" key="1">
    <citation type="submission" date="2020-11" db="EMBL/GenBank/DDBJ databases">
        <authorList>
            <person name="Tran Van P."/>
        </authorList>
    </citation>
    <scope>NUCLEOTIDE SEQUENCE</scope>
</reference>
<dbReference type="Pfam" id="PF13414">
    <property type="entry name" value="TPR_11"/>
    <property type="match status" value="1"/>
</dbReference>
<evidence type="ECO:0000256" key="3">
    <source>
        <dbReference type="ARBA" id="ARBA00022723"/>
    </source>
</evidence>
<dbReference type="InterPro" id="IPR013083">
    <property type="entry name" value="Znf_RING/FYVE/PHD"/>
</dbReference>
<feature type="region of interest" description="Disordered" evidence="14">
    <location>
        <begin position="1457"/>
        <end position="1490"/>
    </location>
</feature>
<feature type="repeat" description="TPR" evidence="12">
    <location>
        <begin position="1223"/>
        <end position="1256"/>
    </location>
</feature>
<keyword evidence="6" id="KW-0862">Zinc</keyword>
<evidence type="ECO:0000256" key="10">
    <source>
        <dbReference type="PROSITE-ProRule" id="PRU00175"/>
    </source>
</evidence>
<dbReference type="GO" id="GO:0051301">
    <property type="term" value="P:cell division"/>
    <property type="evidence" value="ECO:0007669"/>
    <property type="project" value="UniProtKB-KW"/>
</dbReference>
<keyword evidence="2" id="KW-0132">Cell division</keyword>
<dbReference type="InterPro" id="IPR036322">
    <property type="entry name" value="WD40_repeat_dom_sf"/>
</dbReference>
<keyword evidence="9" id="KW-0131">Cell cycle</keyword>
<dbReference type="PANTHER" id="PTHR44080:SF1">
    <property type="entry name" value="E3 UBIQUITIN-PROTEIN LIGASE COP1"/>
    <property type="match status" value="1"/>
</dbReference>
<dbReference type="InterPro" id="IPR017907">
    <property type="entry name" value="Znf_RING_CS"/>
</dbReference>
<dbReference type="GO" id="GO:0061630">
    <property type="term" value="F:ubiquitin protein ligase activity"/>
    <property type="evidence" value="ECO:0007669"/>
    <property type="project" value="InterPro"/>
</dbReference>
<dbReference type="SUPFAM" id="SSF48452">
    <property type="entry name" value="TPR-like"/>
    <property type="match status" value="2"/>
</dbReference>
<sequence length="1490" mass="169055">NAVVSQVLDELGLQLTDQLSGLPQASGSVAAAAAAKVPSAVAVGGPSSPVSAADADLQARLDNLRRYSKASVLQEKFDVKKRFAKHGPPFRIPVITQVDYLKKKEDGTLEELEFQPIAPSKTIDSCSPFQDDLLKKFISMVMWDGNKLLARSLVEEAFRLIKMKQLEKYHNVPEEEKETVELDPLIIFHRALKNSTPHLKLTPIKRGGATYQFCELRSEIQVPIPVTEKHARFMSMKWLLLAARDKGRNEALPPRLAQEIIAAAANEVIGDVGKLRMGDMDPGPIRSRPASRPHRLTPYKIRTDPCSTPLQGETSTPSLDDKPSYLLCPICFDCVSEPHMTKCGHSFCYECIKQSLENSDRCPKCSWQIESRNDLFPNFVLNDIVSKFRGSGRKVQGYKDDYSGFDATVSSQFARLTRLLMDPNEKVELNEVVHLHKLLEQKKQELECESELTKNQCLLEFLTLLLHHKREELETLEKEVSLISGDRDAVQKSIDALLERAVVHGNDRVPDMDEEPSPEIDSGLSVSLPSLVIRRQRLYSHFHDLTKTYFNCRSFDANPGTEIDEFACTLSRLTSVSKFKPLATLNYANEFYTRSSIVSSIEFDKDSEFFAIAGVTRKIKVFDYNTTVSQDVVDIHYPHSEMLCSSKISCVSWNPYFKGWLASSDYEGSVIVWDAFAGTKMHTFQEHEKRCWSVDFNHVDAKLIASGSDDHKVKIWSTNMSHSAQTIEGKANVCCVEFSPTSRYHVAFGSADHCVHLYDLRNTSGPLRVFKGHQKAVSYIKFLNESDLVSASTDNQLKMWNTQQSYAVQTFSGHVNEKNFVGLTTNGEYIACGSENNSLFVYYKGFSKQLLEFQFDPARSKLDRGSQAVPDQTNDFVSAVSWRLGSKVVVAANSQNDFSVDRYAGNFPSMDATSQEMISRMKDQVRKTACEEIRRSLAACSERCLFHASKWLIELYDAMINAEDDELEDFGEETTFFDYEYEQYCNLLLARACFNEGEYARAAFFTQDCQEPVGLFIHFYASYLQLEQTRLDNTVDVLDPKEPKPKEPCPEYLQLEQTRLDNTVDVLDPKEPKPKEPCPELLELFCFNLDFPLNWSAWQELLSLTTHKLILSKLRLPDHWIKTFFLAHAFLELQAMDAALDACQALFVAGFRRSLHVWTLVAVAHNSNRDSEESLEVFQLIRNIDPYRLDSLDVLSNLLYTNDDKKGLERLAQQVLEIDRFKAETCVIVGNHYSLREAFDKAAMYFHRALKINPECLSAWTLLGHVYMEMKQQNVNAAIQCYRSAIDVNPRDYRAWFGLGQTYDKLKFPFFAMIYYRTALGLRPFDNRIYLALAGVFESTGAIKPAVECYMRSIKLCEPPATIYFRWAVLLDKLKRKKESAEAFLKFISLGCEQDGCEAEFLPIAYKSVAEYMIESGNLVDARKYLNLLSTSSKRKEVREDSKALVKRFREMKAALAASGESSASIGDDEPEIPDDACADVEMEVETPTR</sequence>
<accession>A0A7R9BX30</accession>
<keyword evidence="17" id="KW-1185">Reference proteome</keyword>
<dbReference type="PROSITE" id="PS50089">
    <property type="entry name" value="ZF_RING_2"/>
    <property type="match status" value="1"/>
</dbReference>
<feature type="region of interest" description="Disordered" evidence="14">
    <location>
        <begin position="281"/>
        <end position="318"/>
    </location>
</feature>
<keyword evidence="8" id="KW-0687">Ribonucleoprotein</keyword>
<dbReference type="InterPro" id="IPR001841">
    <property type="entry name" value="Znf_RING"/>
</dbReference>
<evidence type="ECO:0000313" key="17">
    <source>
        <dbReference type="Proteomes" id="UP000678499"/>
    </source>
</evidence>
<dbReference type="OrthoDB" id="273771at2759"/>
<dbReference type="Gene3D" id="1.10.455.10">
    <property type="entry name" value="Ribosomal protein S7 domain"/>
    <property type="match status" value="1"/>
</dbReference>
<gene>
    <name evidence="16" type="ORF">NMOB1V02_LOCUS10775</name>
</gene>
<dbReference type="InterPro" id="IPR036823">
    <property type="entry name" value="Ribosomal_uS7_dom_sf"/>
</dbReference>
<dbReference type="CDD" id="cd00200">
    <property type="entry name" value="WD40"/>
    <property type="match status" value="1"/>
</dbReference>
<dbReference type="SMART" id="SM00184">
    <property type="entry name" value="RING"/>
    <property type="match status" value="1"/>
</dbReference>
<keyword evidence="3" id="KW-0479">Metal-binding</keyword>
<keyword evidence="5" id="KW-0498">Mitosis</keyword>
<dbReference type="Pfam" id="PF04049">
    <property type="entry name" value="ANAPC8"/>
    <property type="match status" value="2"/>
</dbReference>
<dbReference type="InterPro" id="IPR019734">
    <property type="entry name" value="TPR_rpt"/>
</dbReference>
<evidence type="ECO:0000256" key="5">
    <source>
        <dbReference type="ARBA" id="ARBA00022776"/>
    </source>
</evidence>
<dbReference type="Gene3D" id="2.130.10.10">
    <property type="entry name" value="YVTN repeat-like/Quinoprotein amine dehydrogenase"/>
    <property type="match status" value="1"/>
</dbReference>
<evidence type="ECO:0000259" key="15">
    <source>
        <dbReference type="PROSITE" id="PS50089"/>
    </source>
</evidence>
<dbReference type="PROSITE" id="PS50082">
    <property type="entry name" value="WD_REPEATS_2"/>
    <property type="match status" value="2"/>
</dbReference>
<name>A0A7R9BX30_9CRUS</name>
<feature type="repeat" description="WD" evidence="11">
    <location>
        <begin position="770"/>
        <end position="810"/>
    </location>
</feature>
<feature type="domain" description="RING-type" evidence="15">
    <location>
        <begin position="328"/>
        <end position="366"/>
    </location>
</feature>
<evidence type="ECO:0000256" key="9">
    <source>
        <dbReference type="ARBA" id="ARBA00023306"/>
    </source>
</evidence>
<dbReference type="SUPFAM" id="SSF50978">
    <property type="entry name" value="WD40 repeat-like"/>
    <property type="match status" value="1"/>
</dbReference>
<dbReference type="CDD" id="cd16504">
    <property type="entry name" value="RING-HC_COP1"/>
    <property type="match status" value="1"/>
</dbReference>
<evidence type="ECO:0000313" key="16">
    <source>
        <dbReference type="EMBL" id="CAD7283157.1"/>
    </source>
</evidence>
<dbReference type="Pfam" id="PF00400">
    <property type="entry name" value="WD40"/>
    <property type="match status" value="3"/>
</dbReference>
<dbReference type="InterPro" id="IPR001680">
    <property type="entry name" value="WD40_rpt"/>
</dbReference>